<dbReference type="GO" id="GO:0016705">
    <property type="term" value="F:oxidoreductase activity, acting on paired donors, with incorporation or reduction of molecular oxygen"/>
    <property type="evidence" value="ECO:0007669"/>
    <property type="project" value="UniProtKB-ARBA"/>
</dbReference>
<evidence type="ECO:0000256" key="5">
    <source>
        <dbReference type="ARBA" id="ARBA00023157"/>
    </source>
</evidence>
<dbReference type="PANTHER" id="PTHR13847">
    <property type="entry name" value="SARCOSINE DEHYDROGENASE-RELATED"/>
    <property type="match status" value="1"/>
</dbReference>
<dbReference type="Gene3D" id="3.30.9.10">
    <property type="entry name" value="D-Amino Acid Oxidase, subunit A, domain 2"/>
    <property type="match status" value="1"/>
</dbReference>
<keyword evidence="8" id="KW-1185">Reference proteome</keyword>
<dbReference type="Pfam" id="PF00355">
    <property type="entry name" value="Rieske"/>
    <property type="match status" value="1"/>
</dbReference>
<evidence type="ECO:0000259" key="6">
    <source>
        <dbReference type="PROSITE" id="PS51296"/>
    </source>
</evidence>
<dbReference type="Gene3D" id="3.50.50.60">
    <property type="entry name" value="FAD/NAD(P)-binding domain"/>
    <property type="match status" value="1"/>
</dbReference>
<keyword evidence="4" id="KW-0411">Iron-sulfur</keyword>
<dbReference type="SUPFAM" id="SSF50022">
    <property type="entry name" value="ISP domain"/>
    <property type="match status" value="1"/>
</dbReference>
<dbReference type="PRINTS" id="PR00162">
    <property type="entry name" value="RIESKE"/>
</dbReference>
<sequence>MSYWLDSTGDPPLAPSPLTDADAVVLGAGIAGITTAYLLKQAGLSVALIEADERLAAGVTGHTTAKVTSQHGAIYAQLTSKFGVDTARAYGAGQQLAIDWIETEAAAVGADADWSRRESYVFAEQPSSADGLRREAEAAAAAGLPATFTTETGLPFAVSGAVRFTGQAQFHPRQWLLELATRIPGDGGTVVTGTRALGLTEGDPCVVTTTAGEIRARHVVVATHYPIFDRGLFFARLEPRRDLVVAGFPSAAGPDGVPAGMYISSEDRHSIRTTPADDGRALLIVGGEGHRVGARTSVAKHYDALAAWARERLGLAEPAYHWLAHDLTTVDSLPYVGRFHPRARNVWVATGFGHWGMTNGTLAALLLRDLVTGTENPLAGVLDPQRTTVRQSATEFVKANAYVAARFVGDRVDVLAVRRGIDSLPPGAGRVVTDGTRAIAAYRDDEGGLQCVSARCTHLGCLVVFNDAERTWDCPCHASRFATDGRVLAGPAVRPLPAVTPPSD</sequence>
<reference evidence="7 8" key="1">
    <citation type="submission" date="2019-02" db="EMBL/GenBank/DDBJ databases">
        <title>Draft genome sequences of novel Actinobacteria.</title>
        <authorList>
            <person name="Sahin N."/>
            <person name="Ay H."/>
            <person name="Saygin H."/>
        </authorList>
    </citation>
    <scope>NUCLEOTIDE SEQUENCE [LARGE SCALE GENOMIC DNA]</scope>
    <source>
        <strain evidence="7 8">KC603</strain>
    </source>
</reference>
<dbReference type="InterPro" id="IPR036922">
    <property type="entry name" value="Rieske_2Fe-2S_sf"/>
</dbReference>
<keyword evidence="5" id="KW-1015">Disulfide bond</keyword>
<evidence type="ECO:0000256" key="4">
    <source>
        <dbReference type="ARBA" id="ARBA00023014"/>
    </source>
</evidence>
<dbReference type="Gene3D" id="2.102.10.10">
    <property type="entry name" value="Rieske [2Fe-2S] iron-sulphur domain"/>
    <property type="match status" value="1"/>
</dbReference>
<evidence type="ECO:0000256" key="2">
    <source>
        <dbReference type="ARBA" id="ARBA00022723"/>
    </source>
</evidence>
<keyword evidence="2" id="KW-0479">Metal-binding</keyword>
<dbReference type="InterPro" id="IPR006076">
    <property type="entry name" value="FAD-dep_OxRdtase"/>
</dbReference>
<feature type="domain" description="Rieske" evidence="6">
    <location>
        <begin position="416"/>
        <end position="504"/>
    </location>
</feature>
<accession>A0A4V2XWY2</accession>
<dbReference type="GO" id="GO:0016020">
    <property type="term" value="C:membrane"/>
    <property type="evidence" value="ECO:0007669"/>
    <property type="project" value="InterPro"/>
</dbReference>
<dbReference type="PANTHER" id="PTHR13847:SF274">
    <property type="entry name" value="RIESKE 2FE-2S IRON-SULFUR PROTEIN YHFW-RELATED"/>
    <property type="match status" value="1"/>
</dbReference>
<dbReference type="GO" id="GO:0004497">
    <property type="term" value="F:monooxygenase activity"/>
    <property type="evidence" value="ECO:0007669"/>
    <property type="project" value="UniProtKB-ARBA"/>
</dbReference>
<dbReference type="OrthoDB" id="9767869at2"/>
<evidence type="ECO:0000313" key="7">
    <source>
        <dbReference type="EMBL" id="TDC51095.1"/>
    </source>
</evidence>
<dbReference type="SUPFAM" id="SSF51905">
    <property type="entry name" value="FAD/NAD(P)-binding domain"/>
    <property type="match status" value="1"/>
</dbReference>
<dbReference type="RefSeq" id="WP_131983112.1">
    <property type="nucleotide sequence ID" value="NZ_SMKL01000025.1"/>
</dbReference>
<dbReference type="PROSITE" id="PS51296">
    <property type="entry name" value="RIESKE"/>
    <property type="match status" value="1"/>
</dbReference>
<dbReference type="InterPro" id="IPR005805">
    <property type="entry name" value="Rieske_Fe-S_prot_C"/>
</dbReference>
<organism evidence="7 8">
    <name type="scientific">Jiangella ureilytica</name>
    <dbReference type="NCBI Taxonomy" id="2530374"/>
    <lineage>
        <taxon>Bacteria</taxon>
        <taxon>Bacillati</taxon>
        <taxon>Actinomycetota</taxon>
        <taxon>Actinomycetes</taxon>
        <taxon>Jiangellales</taxon>
        <taxon>Jiangellaceae</taxon>
        <taxon>Jiangella</taxon>
    </lineage>
</organism>
<dbReference type="EMBL" id="SMKL01000025">
    <property type="protein sequence ID" value="TDC51095.1"/>
    <property type="molecule type" value="Genomic_DNA"/>
</dbReference>
<gene>
    <name evidence="7" type="ORF">E1212_13180</name>
</gene>
<dbReference type="AlphaFoldDB" id="A0A4V2XWY2"/>
<evidence type="ECO:0000256" key="3">
    <source>
        <dbReference type="ARBA" id="ARBA00023004"/>
    </source>
</evidence>
<name>A0A4V2XWY2_9ACTN</name>
<keyword evidence="1" id="KW-0001">2Fe-2S</keyword>
<dbReference type="GO" id="GO:0046872">
    <property type="term" value="F:metal ion binding"/>
    <property type="evidence" value="ECO:0007669"/>
    <property type="project" value="UniProtKB-KW"/>
</dbReference>
<dbReference type="GO" id="GO:0005737">
    <property type="term" value="C:cytoplasm"/>
    <property type="evidence" value="ECO:0007669"/>
    <property type="project" value="TreeGrafter"/>
</dbReference>
<keyword evidence="3" id="KW-0408">Iron</keyword>
<dbReference type="GO" id="GO:0051537">
    <property type="term" value="F:2 iron, 2 sulfur cluster binding"/>
    <property type="evidence" value="ECO:0007669"/>
    <property type="project" value="UniProtKB-KW"/>
</dbReference>
<evidence type="ECO:0000256" key="1">
    <source>
        <dbReference type="ARBA" id="ARBA00022714"/>
    </source>
</evidence>
<dbReference type="InterPro" id="IPR017941">
    <property type="entry name" value="Rieske_2Fe-2S"/>
</dbReference>
<evidence type="ECO:0000313" key="8">
    <source>
        <dbReference type="Proteomes" id="UP000295621"/>
    </source>
</evidence>
<dbReference type="Proteomes" id="UP000295621">
    <property type="component" value="Unassembled WGS sequence"/>
</dbReference>
<proteinExistence type="predicted"/>
<dbReference type="InterPro" id="IPR036188">
    <property type="entry name" value="FAD/NAD-bd_sf"/>
</dbReference>
<dbReference type="Pfam" id="PF01266">
    <property type="entry name" value="DAO"/>
    <property type="match status" value="1"/>
</dbReference>
<comment type="caution">
    <text evidence="7">The sequence shown here is derived from an EMBL/GenBank/DDBJ whole genome shotgun (WGS) entry which is preliminary data.</text>
</comment>
<protein>
    <submittedName>
        <fullName evidence="7">FAD-dependent oxidoreductase</fullName>
    </submittedName>
</protein>